<dbReference type="Proteomes" id="UP001419268">
    <property type="component" value="Unassembled WGS sequence"/>
</dbReference>
<evidence type="ECO:0000313" key="2">
    <source>
        <dbReference type="EMBL" id="KAK9158267.1"/>
    </source>
</evidence>
<dbReference type="AlphaFoldDB" id="A0AAP0KUX5"/>
<keyword evidence="3" id="KW-1185">Reference proteome</keyword>
<accession>A0AAP0KUX5</accession>
<comment type="caution">
    <text evidence="2">The sequence shown here is derived from an EMBL/GenBank/DDBJ whole genome shotgun (WGS) entry which is preliminary data.</text>
</comment>
<feature type="compositionally biased region" description="Basic and acidic residues" evidence="1">
    <location>
        <begin position="1"/>
        <end position="19"/>
    </location>
</feature>
<organism evidence="2 3">
    <name type="scientific">Stephania cephalantha</name>
    <dbReference type="NCBI Taxonomy" id="152367"/>
    <lineage>
        <taxon>Eukaryota</taxon>
        <taxon>Viridiplantae</taxon>
        <taxon>Streptophyta</taxon>
        <taxon>Embryophyta</taxon>
        <taxon>Tracheophyta</taxon>
        <taxon>Spermatophyta</taxon>
        <taxon>Magnoliopsida</taxon>
        <taxon>Ranunculales</taxon>
        <taxon>Menispermaceae</taxon>
        <taxon>Menispermoideae</taxon>
        <taxon>Cissampelideae</taxon>
        <taxon>Stephania</taxon>
    </lineage>
</organism>
<sequence>MIPETRSKKEPIEATKNAERVGPSGGGGGGPNQRRGRLREATSSAAAAREFEVRRRVVLAAAALATEQMRALAANRAKHAAGPSSNGAQP</sequence>
<feature type="region of interest" description="Disordered" evidence="1">
    <location>
        <begin position="1"/>
        <end position="50"/>
    </location>
</feature>
<name>A0AAP0KUX5_9MAGN</name>
<gene>
    <name evidence="2" type="ORF">Scep_004841</name>
</gene>
<dbReference type="EMBL" id="JBBNAG010000002">
    <property type="protein sequence ID" value="KAK9158267.1"/>
    <property type="molecule type" value="Genomic_DNA"/>
</dbReference>
<evidence type="ECO:0000313" key="3">
    <source>
        <dbReference type="Proteomes" id="UP001419268"/>
    </source>
</evidence>
<protein>
    <submittedName>
        <fullName evidence="2">Uncharacterized protein</fullName>
    </submittedName>
</protein>
<evidence type="ECO:0000256" key="1">
    <source>
        <dbReference type="SAM" id="MobiDB-lite"/>
    </source>
</evidence>
<proteinExistence type="predicted"/>
<reference evidence="2 3" key="1">
    <citation type="submission" date="2024-01" db="EMBL/GenBank/DDBJ databases">
        <title>Genome assemblies of Stephania.</title>
        <authorList>
            <person name="Yang L."/>
        </authorList>
    </citation>
    <scope>NUCLEOTIDE SEQUENCE [LARGE SCALE GENOMIC DNA]</scope>
    <source>
        <strain evidence="2">JXDWG</strain>
        <tissue evidence="2">Leaf</tissue>
    </source>
</reference>